<organism evidence="14 15">
    <name type="scientific">Pantherophis guttatus</name>
    <name type="common">Corn snake</name>
    <name type="synonym">Elaphe guttata</name>
    <dbReference type="NCBI Taxonomy" id="94885"/>
    <lineage>
        <taxon>Eukaryota</taxon>
        <taxon>Metazoa</taxon>
        <taxon>Chordata</taxon>
        <taxon>Craniata</taxon>
        <taxon>Vertebrata</taxon>
        <taxon>Euteleostomi</taxon>
        <taxon>Lepidosauria</taxon>
        <taxon>Squamata</taxon>
        <taxon>Bifurcata</taxon>
        <taxon>Unidentata</taxon>
        <taxon>Episquamata</taxon>
        <taxon>Toxicofera</taxon>
        <taxon>Serpentes</taxon>
        <taxon>Colubroidea</taxon>
        <taxon>Colubridae</taxon>
        <taxon>Colubrinae</taxon>
        <taxon>Pantherophis</taxon>
    </lineage>
</organism>
<evidence type="ECO:0000256" key="5">
    <source>
        <dbReference type="ARBA" id="ARBA00022725"/>
    </source>
</evidence>
<keyword evidence="10 11" id="KW-0807">Transducer</keyword>
<keyword evidence="3 12" id="KW-0716">Sensory transduction</keyword>
<dbReference type="PROSITE" id="PS00237">
    <property type="entry name" value="G_PROTEIN_RECEP_F1_1"/>
    <property type="match status" value="1"/>
</dbReference>
<evidence type="ECO:0000259" key="13">
    <source>
        <dbReference type="PROSITE" id="PS50262"/>
    </source>
</evidence>
<keyword evidence="7 11" id="KW-0297">G-protein coupled receptor</keyword>
<feature type="transmembrane region" description="Helical" evidence="12">
    <location>
        <begin position="103"/>
        <end position="121"/>
    </location>
</feature>
<evidence type="ECO:0000313" key="14">
    <source>
        <dbReference type="Proteomes" id="UP001652622"/>
    </source>
</evidence>
<dbReference type="SUPFAM" id="SSF81321">
    <property type="entry name" value="Family A G protein-coupled receptor-like"/>
    <property type="match status" value="1"/>
</dbReference>
<dbReference type="PRINTS" id="PR00245">
    <property type="entry name" value="OLFACTORYR"/>
</dbReference>
<dbReference type="GO" id="GO:0004930">
    <property type="term" value="F:G protein-coupled receptor activity"/>
    <property type="evidence" value="ECO:0007669"/>
    <property type="project" value="UniProtKB-KW"/>
</dbReference>
<dbReference type="Gene3D" id="1.20.1070.10">
    <property type="entry name" value="Rhodopsin 7-helix transmembrane proteins"/>
    <property type="match status" value="1"/>
</dbReference>
<feature type="transmembrane region" description="Helical" evidence="12">
    <location>
        <begin position="245"/>
        <end position="268"/>
    </location>
</feature>
<evidence type="ECO:0000256" key="11">
    <source>
        <dbReference type="RuleBase" id="RU000688"/>
    </source>
</evidence>
<comment type="subcellular location">
    <subcellularLocation>
        <location evidence="1 12">Cell membrane</location>
        <topology evidence="1 12">Multi-pass membrane protein</topology>
    </subcellularLocation>
</comment>
<keyword evidence="14" id="KW-1185">Reference proteome</keyword>
<evidence type="ECO:0000256" key="9">
    <source>
        <dbReference type="ARBA" id="ARBA00023170"/>
    </source>
</evidence>
<evidence type="ECO:0000256" key="4">
    <source>
        <dbReference type="ARBA" id="ARBA00022692"/>
    </source>
</evidence>
<feature type="transmembrane region" description="Helical" evidence="12">
    <location>
        <begin position="280"/>
        <end position="304"/>
    </location>
</feature>
<evidence type="ECO:0000313" key="15">
    <source>
        <dbReference type="RefSeq" id="XP_034267457.1"/>
    </source>
</evidence>
<comment type="similarity">
    <text evidence="11">Belongs to the G-protein coupled receptor 1 family.</text>
</comment>
<keyword evidence="8 12" id="KW-0472">Membrane</keyword>
<evidence type="ECO:0000256" key="10">
    <source>
        <dbReference type="ARBA" id="ARBA00023224"/>
    </source>
</evidence>
<feature type="transmembrane region" description="Helical" evidence="12">
    <location>
        <begin position="68"/>
        <end position="91"/>
    </location>
</feature>
<dbReference type="KEGG" id="pgut:117662247"/>
<dbReference type="Pfam" id="PF13853">
    <property type="entry name" value="7tm_4"/>
    <property type="match status" value="1"/>
</dbReference>
<evidence type="ECO:0000256" key="3">
    <source>
        <dbReference type="ARBA" id="ARBA00022606"/>
    </source>
</evidence>
<evidence type="ECO:0000256" key="1">
    <source>
        <dbReference type="ARBA" id="ARBA00004651"/>
    </source>
</evidence>
<dbReference type="OMA" id="CWIIAGV"/>
<protein>
    <recommendedName>
        <fullName evidence="12">Olfactory receptor</fullName>
    </recommendedName>
</protein>
<dbReference type="InterPro" id="IPR017452">
    <property type="entry name" value="GPCR_Rhodpsn_7TM"/>
</dbReference>
<keyword evidence="6 12" id="KW-1133">Transmembrane helix</keyword>
<dbReference type="RefSeq" id="XP_034267457.1">
    <property type="nucleotide sequence ID" value="XM_034411566.2"/>
</dbReference>
<feature type="domain" description="G-protein coupled receptors family 1 profile" evidence="13">
    <location>
        <begin position="84"/>
        <end position="333"/>
    </location>
</feature>
<dbReference type="InterPro" id="IPR000725">
    <property type="entry name" value="Olfact_rcpt"/>
</dbReference>
<dbReference type="Proteomes" id="UP001652622">
    <property type="component" value="Unplaced"/>
</dbReference>
<dbReference type="GO" id="GO:0004984">
    <property type="term" value="F:olfactory receptor activity"/>
    <property type="evidence" value="ECO:0007669"/>
    <property type="project" value="InterPro"/>
</dbReference>
<evidence type="ECO:0000256" key="2">
    <source>
        <dbReference type="ARBA" id="ARBA00022475"/>
    </source>
</evidence>
<keyword evidence="5 12" id="KW-0552">Olfaction</keyword>
<dbReference type="PROSITE" id="PS50262">
    <property type="entry name" value="G_PROTEIN_RECEP_F1_2"/>
    <property type="match status" value="1"/>
</dbReference>
<dbReference type="InParanoid" id="A0A6P9B854"/>
<dbReference type="GeneID" id="117662247"/>
<gene>
    <name evidence="15" type="primary">LOC117662247</name>
</gene>
<evidence type="ECO:0000256" key="12">
    <source>
        <dbReference type="RuleBase" id="RU363047"/>
    </source>
</evidence>
<evidence type="ECO:0000256" key="6">
    <source>
        <dbReference type="ARBA" id="ARBA00022989"/>
    </source>
</evidence>
<accession>A0A6P9B854</accession>
<proteinExistence type="inferred from homology"/>
<dbReference type="FunFam" id="1.20.1070.10:FF:000015">
    <property type="entry name" value="Olfactory receptor"/>
    <property type="match status" value="1"/>
</dbReference>
<feature type="transmembrane region" description="Helical" evidence="12">
    <location>
        <begin position="185"/>
        <end position="207"/>
    </location>
</feature>
<keyword evidence="4 11" id="KW-0812">Transmembrane</keyword>
<dbReference type="GO" id="GO:0005886">
    <property type="term" value="C:plasma membrane"/>
    <property type="evidence" value="ECO:0007669"/>
    <property type="project" value="UniProtKB-SubCell"/>
</dbReference>
<feature type="transmembrane region" description="Helical" evidence="12">
    <location>
        <begin position="316"/>
        <end position="335"/>
    </location>
</feature>
<name>A0A6P9B854_PANGU</name>
<keyword evidence="2 12" id="KW-1003">Cell membrane</keyword>
<feature type="transmembrane region" description="Helical" evidence="12">
    <location>
        <begin position="141"/>
        <end position="164"/>
    </location>
</feature>
<evidence type="ECO:0000256" key="7">
    <source>
        <dbReference type="ARBA" id="ARBA00023040"/>
    </source>
</evidence>
<evidence type="ECO:0000256" key="8">
    <source>
        <dbReference type="ARBA" id="ARBA00023136"/>
    </source>
</evidence>
<keyword evidence="9 11" id="KW-0675">Receptor</keyword>
<dbReference type="InterPro" id="IPR000276">
    <property type="entry name" value="GPCR_Rhodpsn"/>
</dbReference>
<dbReference type="AlphaFoldDB" id="A0A6P9B854"/>
<reference evidence="15" key="1">
    <citation type="submission" date="2025-08" db="UniProtKB">
        <authorList>
            <consortium name="RefSeq"/>
        </authorList>
    </citation>
    <scope>IDENTIFICATION</scope>
    <source>
        <tissue evidence="15">Blood</tissue>
    </source>
</reference>
<sequence length="357" mass="39950">MIIQHSLGIVLAAAPALIPLSQKKQISLIADEVLGETQRQDAKMGAENFTSETRFILLGLTSHRKEQILVFAVFLTIYLLTILGNLLIILLVHTDAQLHTPMYFFLSHLAGLDIVYVTTTLPQTLAHLLAGKGMLSLTCCILQGGSALSLGSTECLLLGVMAYDRYLAICNPLRYASSMDRKHQHLLAISCWIIGGLFSTVNVVFILHHSFCGPNHINHFFCELRFLLDLACDDIKVTKAIFNSLSAFIVLVPFWVILCSYSCILYSICQMRSAARWQKAFSTCGSHLVLVTLFYGTIMFIYIIPQSSSSPDRNKNVAVMYLVVTPLLNPIIYTLRNKDVHRAVIKVLKRRNFEEKP</sequence>
<dbReference type="PANTHER" id="PTHR26453">
    <property type="entry name" value="OLFACTORY RECEPTOR"/>
    <property type="match status" value="1"/>
</dbReference>
<dbReference type="PRINTS" id="PR00237">
    <property type="entry name" value="GPCRRHODOPSN"/>
</dbReference>